<comment type="subcellular location">
    <subcellularLocation>
        <location evidence="7">Virion</location>
    </subcellularLocation>
    <subcellularLocation>
        <location evidence="7">Host nucleus</location>
    </subcellularLocation>
</comment>
<evidence type="ECO:0000256" key="9">
    <source>
        <dbReference type="SAM" id="MobiDB-lite"/>
    </source>
</evidence>
<dbReference type="GO" id="GO:0042025">
    <property type="term" value="C:host cell nucleus"/>
    <property type="evidence" value="ECO:0007669"/>
    <property type="project" value="UniProtKB-SubCell"/>
</dbReference>
<name>A0A0H4M3Q7_9PAPI</name>
<dbReference type="InterPro" id="IPR011222">
    <property type="entry name" value="dsDNA_vir_gr_I_capsid"/>
</dbReference>
<dbReference type="Proteomes" id="UP000122180">
    <property type="component" value="Segment"/>
</dbReference>
<keyword evidence="7" id="KW-1162">Viral penetration into host cytoplasm</keyword>
<evidence type="ECO:0000313" key="10">
    <source>
        <dbReference type="EMBL" id="AKP16353.1"/>
    </source>
</evidence>
<keyword evidence="5 7" id="KW-0426">Late protein</keyword>
<dbReference type="InterPro" id="IPR036973">
    <property type="entry name" value="Capsid_L1_sf_Papillomavir"/>
</dbReference>
<dbReference type="Pfam" id="PF00500">
    <property type="entry name" value="Late_protein_L1"/>
    <property type="match status" value="1"/>
</dbReference>
<feature type="compositionally biased region" description="Basic residues" evidence="9">
    <location>
        <begin position="513"/>
        <end position="528"/>
    </location>
</feature>
<dbReference type="PRINTS" id="PR00865">
    <property type="entry name" value="HPVCAPSIDL1"/>
</dbReference>
<sequence>MATWSSNTGRLYLPPAKPTAKVLSTDEYVTPTNIYFHANTERLLTVGHPYYDIVDPVDEKTITVPKVSANQYRVLRLRLPDPNRFALIDTTIYNPERERLVWRLQGIEIDRGGPLGVGTTGHPLFDKLGDTENPSAYQNVPTDVVDNRQNVSFDPKQNQMFIVGCAPAIGQHWDLATPCENPPPQKGSCPPIKLVHSPIQDGDMCDIGLGAVNFSTFSASRADAPLEVINSICKWPDFIQMTKEIYGDRCFFYGKREQVYARHMFCKDGVNGDSIPQSNNPEDHDRFFLEPDDNAAPKNGLGNHSYFPTPSGSLVTSESQLFNRPFWVHKAQGNNNGIAWGNELFVTIADNTRNTNYILSVYTGDSPIDNQYKYKSTQFRHYLRHTEEYEVEIIMQLCKITLDADILAHINAMNPAILDEWQLAFVPAPPQSLEDAYRFIRSQATMCPTELPPTEKPDPYKGLNFWDVDLKDRFTSDLDQTPLGKKFLYQMGMITGGVKRIRNTYTSSTPSTLRKRSAKRRRVTTKGV</sequence>
<gene>
    <name evidence="7 8 10" type="primary">L1</name>
</gene>
<dbReference type="GO" id="GO:0005198">
    <property type="term" value="F:structural molecule activity"/>
    <property type="evidence" value="ECO:0007669"/>
    <property type="project" value="UniProtKB-UniRule"/>
</dbReference>
<comment type="function">
    <text evidence="7 8">Forms an icosahedral capsid with a T=7 symmetry and a 50 nm diameter. The capsid is composed of 72 pentamers linked to each other by disulfide bonds and associated with L2 proteins. Binds to heparan sulfate proteoglycans on cell surface of basal layer keratinocytes to provide initial virion attachment. This binding mediates a conformational change in the virus capsid that facilitates efficient infection. The virion enters the host cell via endocytosis. During virus trafficking, L1 protein dissociates from the viral DNA and the genomic DNA is released to the host nucleus. The virion assembly takes place within the cell nucleus. Encapsulates the genomic DNA together with protein L2.</text>
</comment>
<dbReference type="GO" id="GO:0039620">
    <property type="term" value="C:T=7 icosahedral viral capsid"/>
    <property type="evidence" value="ECO:0007669"/>
    <property type="project" value="UniProtKB-UniRule"/>
</dbReference>
<keyword evidence="7" id="KW-1164">Virus endocytosis by host</keyword>
<feature type="disulfide bond" description="Interchain (with Cys-179)" evidence="7">
    <location>
        <position position="447"/>
    </location>
</feature>
<evidence type="ECO:0000256" key="5">
    <source>
        <dbReference type="ARBA" id="ARBA00022921"/>
    </source>
</evidence>
<evidence type="ECO:0000313" key="11">
    <source>
        <dbReference type="Proteomes" id="UP000122180"/>
    </source>
</evidence>
<evidence type="ECO:0000256" key="4">
    <source>
        <dbReference type="ARBA" id="ARBA00022844"/>
    </source>
</evidence>
<comment type="subunit">
    <text evidence="7">Self-assembles into homopentamers. The capsid has an icosahedral symmetry and consists of 72 capsomers, with each capsomer being a pentamer of L1. Interacts with the minor capsid protein L2; this interaction is necessary for viral genome encapsidation. Interacts with protein E2; this interaction enhances E2-dependent replication and transcription activation.</text>
</comment>
<evidence type="ECO:0000256" key="8">
    <source>
        <dbReference type="RuleBase" id="RU361248"/>
    </source>
</evidence>
<feature type="disulfide bond" description="Interchain (with Cys-447)" evidence="7">
    <location>
        <position position="179"/>
    </location>
</feature>
<reference evidence="11" key="1">
    <citation type="submission" date="2015-01" db="EMBL/GenBank/DDBJ databases">
        <title>Does Human Papillomavirus-Negative Condylomata Exist?</title>
        <authorList>
            <person name="Arroyo Muhr L.S."/>
            <person name="Bzhalava D."/>
            <person name="Lagheden C."/>
            <person name="Eklund C."/>
            <person name="Johansson H."/>
            <person name="Forslund O."/>
            <person name="Dillner J."/>
            <person name="Hultin E."/>
        </authorList>
    </citation>
    <scope>NUCLEOTIDE SEQUENCE [LARGE SCALE GENOMIC DNA]</scope>
</reference>
<evidence type="ECO:0000256" key="7">
    <source>
        <dbReference type="HAMAP-Rule" id="MF_04002"/>
    </source>
</evidence>
<evidence type="ECO:0000256" key="2">
    <source>
        <dbReference type="ARBA" id="ARBA00022581"/>
    </source>
</evidence>
<dbReference type="GO" id="GO:0075509">
    <property type="term" value="P:endocytosis involved in viral entry into host cell"/>
    <property type="evidence" value="ECO:0007669"/>
    <property type="project" value="UniProtKB-KW"/>
</dbReference>
<feature type="region of interest" description="Disordered" evidence="9">
    <location>
        <begin position="507"/>
        <end position="528"/>
    </location>
</feature>
<keyword evidence="6 7" id="KW-1160">Virus entry into host cell</keyword>
<keyword evidence="7" id="KW-1048">Host nucleus</keyword>
<keyword evidence="8" id="KW-1145">T=7 icosahedral capsid protein</keyword>
<dbReference type="SUPFAM" id="SSF88648">
    <property type="entry name" value="Group I dsDNA viruses"/>
    <property type="match status" value="1"/>
</dbReference>
<dbReference type="InterPro" id="IPR002210">
    <property type="entry name" value="Capsid_L1_Papillomavir"/>
</dbReference>
<keyword evidence="4 7" id="KW-0946">Virion</keyword>
<organism evidence="10 11">
    <name type="scientific">Human papillomavirus 202</name>
    <dbReference type="NCBI Taxonomy" id="1682341"/>
    <lineage>
        <taxon>Viruses</taxon>
        <taxon>Monodnaviria</taxon>
        <taxon>Shotokuvirae</taxon>
        <taxon>Cossaviricota</taxon>
        <taxon>Papovaviricetes</taxon>
        <taxon>Zurhausenvirales</taxon>
        <taxon>Papillomaviridae</taxon>
        <taxon>Firstpapillomavirinae</taxon>
        <taxon>Gammapapillomavirus</taxon>
        <taxon>Gammapapillomavirus 11</taxon>
    </lineage>
</organism>
<dbReference type="Gene3D" id="2.60.175.20">
    <property type="entry name" value="Major capsid L1 (late) superfamily, Papillomavirus"/>
    <property type="match status" value="2"/>
</dbReference>
<dbReference type="EMBL" id="KP692116">
    <property type="protein sequence ID" value="AKP16353.1"/>
    <property type="molecule type" value="Genomic_DNA"/>
</dbReference>
<keyword evidence="7" id="KW-1015">Disulfide bond</keyword>
<keyword evidence="2 7" id="KW-0945">Host-virus interaction</keyword>
<evidence type="ECO:0000256" key="3">
    <source>
        <dbReference type="ARBA" id="ARBA00022804"/>
    </source>
</evidence>
<protein>
    <recommendedName>
        <fullName evidence="7 8">Major capsid protein L1</fullName>
    </recommendedName>
</protein>
<dbReference type="GO" id="GO:0019062">
    <property type="term" value="P:virion attachment to host cell"/>
    <property type="evidence" value="ECO:0007669"/>
    <property type="project" value="UniProtKB-UniRule"/>
</dbReference>
<comment type="similarity">
    <text evidence="7 8">Belongs to the papillomaviridae L1 protein family.</text>
</comment>
<evidence type="ECO:0000256" key="6">
    <source>
        <dbReference type="ARBA" id="ARBA00023296"/>
    </source>
</evidence>
<proteinExistence type="inferred from homology"/>
<evidence type="ECO:0000256" key="1">
    <source>
        <dbReference type="ARBA" id="ARBA00022561"/>
    </source>
</evidence>
<keyword evidence="1 7" id="KW-0167">Capsid protein</keyword>
<dbReference type="HAMAP" id="MF_04002">
    <property type="entry name" value="PPV_L1"/>
    <property type="match status" value="1"/>
</dbReference>
<accession>A0A0H4M3Q7</accession>
<keyword evidence="3 7" id="KW-1161">Viral attachment to host cell</keyword>